<dbReference type="Proteomes" id="UP000009168">
    <property type="component" value="Unassembled WGS sequence"/>
</dbReference>
<evidence type="ECO:0008006" key="4">
    <source>
        <dbReference type="Google" id="ProtNLM"/>
    </source>
</evidence>
<proteinExistence type="predicted"/>
<evidence type="ECO:0000313" key="3">
    <source>
        <dbReference type="Proteomes" id="UP000009168"/>
    </source>
</evidence>
<dbReference type="HOGENOM" id="CLU_1263815_0_0_1"/>
<feature type="signal peptide" evidence="1">
    <location>
        <begin position="1"/>
        <end position="19"/>
    </location>
</feature>
<dbReference type="GeneID" id="7836911"/>
<sequence>MRILISFALLLLALNSINCYNIIDNININKYRYFYLTQDQLSAQISTDSNALYCPTINQYYETMAYNASLSLNSTLSSHNYISIKFDAVFTNVARVMGGAIKQAQINVNGNITTFQALANFNFCNPQASKVDGKTTFTVVQAHSGDLSMVFNPTNLGGIARLGISNIQVDAFQCGQNAELNLTSLTCVCSQGFAEALTVKQSQGPIYYIRQCI</sequence>
<gene>
    <name evidence="2" type="ORF">TTHERM_00490980</name>
</gene>
<dbReference type="RefSeq" id="XP_001016875.1">
    <property type="nucleotide sequence ID" value="XM_001016875.1"/>
</dbReference>
<evidence type="ECO:0000256" key="1">
    <source>
        <dbReference type="SAM" id="SignalP"/>
    </source>
</evidence>
<keyword evidence="1" id="KW-0732">Signal</keyword>
<organism evidence="2 3">
    <name type="scientific">Tetrahymena thermophila (strain SB210)</name>
    <dbReference type="NCBI Taxonomy" id="312017"/>
    <lineage>
        <taxon>Eukaryota</taxon>
        <taxon>Sar</taxon>
        <taxon>Alveolata</taxon>
        <taxon>Ciliophora</taxon>
        <taxon>Intramacronucleata</taxon>
        <taxon>Oligohymenophorea</taxon>
        <taxon>Hymenostomatida</taxon>
        <taxon>Tetrahymenina</taxon>
        <taxon>Tetrahymenidae</taxon>
        <taxon>Tetrahymena</taxon>
    </lineage>
</organism>
<accession>Q23J74</accession>
<evidence type="ECO:0000313" key="2">
    <source>
        <dbReference type="EMBL" id="EAR96630.1"/>
    </source>
</evidence>
<reference evidence="3" key="1">
    <citation type="journal article" date="2006" name="PLoS Biol.">
        <title>Macronuclear genome sequence of the ciliate Tetrahymena thermophila, a model eukaryote.</title>
        <authorList>
            <person name="Eisen J.A."/>
            <person name="Coyne R.S."/>
            <person name="Wu M."/>
            <person name="Wu D."/>
            <person name="Thiagarajan M."/>
            <person name="Wortman J.R."/>
            <person name="Badger J.H."/>
            <person name="Ren Q."/>
            <person name="Amedeo P."/>
            <person name="Jones K.M."/>
            <person name="Tallon L.J."/>
            <person name="Delcher A.L."/>
            <person name="Salzberg S.L."/>
            <person name="Silva J.C."/>
            <person name="Haas B.J."/>
            <person name="Majoros W.H."/>
            <person name="Farzad M."/>
            <person name="Carlton J.M."/>
            <person name="Smith R.K. Jr."/>
            <person name="Garg J."/>
            <person name="Pearlman R.E."/>
            <person name="Karrer K.M."/>
            <person name="Sun L."/>
            <person name="Manning G."/>
            <person name="Elde N.C."/>
            <person name="Turkewitz A.P."/>
            <person name="Asai D.J."/>
            <person name="Wilkes D.E."/>
            <person name="Wang Y."/>
            <person name="Cai H."/>
            <person name="Collins K."/>
            <person name="Stewart B.A."/>
            <person name="Lee S.R."/>
            <person name="Wilamowska K."/>
            <person name="Weinberg Z."/>
            <person name="Ruzzo W.L."/>
            <person name="Wloga D."/>
            <person name="Gaertig J."/>
            <person name="Frankel J."/>
            <person name="Tsao C.-C."/>
            <person name="Gorovsky M.A."/>
            <person name="Keeling P.J."/>
            <person name="Waller R.F."/>
            <person name="Patron N.J."/>
            <person name="Cherry J.M."/>
            <person name="Stover N.A."/>
            <person name="Krieger C.J."/>
            <person name="del Toro C."/>
            <person name="Ryder H.F."/>
            <person name="Williamson S.C."/>
            <person name="Barbeau R.A."/>
            <person name="Hamilton E.P."/>
            <person name="Orias E."/>
        </authorList>
    </citation>
    <scope>NUCLEOTIDE SEQUENCE [LARGE SCALE GENOMIC DNA]</scope>
    <source>
        <strain evidence="3">SB210</strain>
    </source>
</reference>
<protein>
    <recommendedName>
        <fullName evidence="4">Transmembrane protein</fullName>
    </recommendedName>
</protein>
<dbReference type="KEGG" id="tet:TTHERM_00490980"/>
<dbReference type="EMBL" id="GG662691">
    <property type="protein sequence ID" value="EAR96630.1"/>
    <property type="molecule type" value="Genomic_DNA"/>
</dbReference>
<name>Q23J74_TETTS</name>
<feature type="chain" id="PRO_5004202201" description="Transmembrane protein" evidence="1">
    <location>
        <begin position="20"/>
        <end position="213"/>
    </location>
</feature>
<dbReference type="AlphaFoldDB" id="Q23J74"/>
<dbReference type="InParanoid" id="Q23J74"/>
<keyword evidence="3" id="KW-1185">Reference proteome</keyword>